<dbReference type="InterPro" id="IPR032675">
    <property type="entry name" value="LRR_dom_sf"/>
</dbReference>
<dbReference type="KEGG" id="cvn:111125011"/>
<dbReference type="SUPFAM" id="SSF81383">
    <property type="entry name" value="F-box domain"/>
    <property type="match status" value="1"/>
</dbReference>
<evidence type="ECO:0000313" key="2">
    <source>
        <dbReference type="Proteomes" id="UP000694844"/>
    </source>
</evidence>
<dbReference type="GeneID" id="111125011"/>
<dbReference type="InterPro" id="IPR001810">
    <property type="entry name" value="F-box_dom"/>
</dbReference>
<dbReference type="AlphaFoldDB" id="A0A8B8D7L6"/>
<sequence length="465" mass="53790">MDFQVTPDLGTLPEIVWVQVLKYLDLKDRYCASIACHNVYRAFHHPTLWRSVTLDVHENKRFDDKVTVPKKNFHLLRKFGRIFKSVTFKVHAPLNTDFGEWNAILGKHQKEFNVSSVTFDVGGLINTSKAGGVKILTGNLKPMVEVVRNSKRLKSLIIKSWPISDKLFSNSDENVFEASMTNDNRRELNQLDLFGCDAVFWSERRPLLPPMDLTHKMVEHFQNLTHLSMRSPMMSEDLITCLSRDRQRLRELKIAINFIPDEDSFQLPKIRDSVWRDFASYNPLVQVHVLVLSRVPYLVLQQFLQASCPLHGIRFGQYVRSDKECVSYLGVNFTSTLESFEYHEEISDFEQELVTLVENTVPLRYLKYYGKISQKHVIQLAEARGTAWLVFRLSRNNIYTVCKDSPGSEAESDQVIVQNKFGMYVLVNMLKFHEQTAVASDKEQELTMIEAVSSSLGREWFPDQP</sequence>
<organism evidence="2 3">
    <name type="scientific">Crassostrea virginica</name>
    <name type="common">Eastern oyster</name>
    <dbReference type="NCBI Taxonomy" id="6565"/>
    <lineage>
        <taxon>Eukaryota</taxon>
        <taxon>Metazoa</taxon>
        <taxon>Spiralia</taxon>
        <taxon>Lophotrochozoa</taxon>
        <taxon>Mollusca</taxon>
        <taxon>Bivalvia</taxon>
        <taxon>Autobranchia</taxon>
        <taxon>Pteriomorphia</taxon>
        <taxon>Ostreida</taxon>
        <taxon>Ostreoidea</taxon>
        <taxon>Ostreidae</taxon>
        <taxon>Crassostrea</taxon>
    </lineage>
</organism>
<dbReference type="PANTHER" id="PTHR20872:SF1">
    <property type="entry name" value="F-BOX DOMAIN-CONTAINING PROTEIN"/>
    <property type="match status" value="1"/>
</dbReference>
<dbReference type="PANTHER" id="PTHR20872">
    <property type="match status" value="1"/>
</dbReference>
<dbReference type="InterPro" id="IPR036047">
    <property type="entry name" value="F-box-like_dom_sf"/>
</dbReference>
<dbReference type="Pfam" id="PF12937">
    <property type="entry name" value="F-box-like"/>
    <property type="match status" value="1"/>
</dbReference>
<dbReference type="Proteomes" id="UP000694844">
    <property type="component" value="Chromosome 3"/>
</dbReference>
<feature type="domain" description="F-box" evidence="1">
    <location>
        <begin position="6"/>
        <end position="52"/>
    </location>
</feature>
<dbReference type="OrthoDB" id="9974792at2759"/>
<reference evidence="3" key="1">
    <citation type="submission" date="2025-08" db="UniProtKB">
        <authorList>
            <consortium name="RefSeq"/>
        </authorList>
    </citation>
    <scope>IDENTIFICATION</scope>
    <source>
        <tissue evidence="3">Whole sample</tissue>
    </source>
</reference>
<dbReference type="RefSeq" id="XP_022324118.1">
    <property type="nucleotide sequence ID" value="XM_022468410.1"/>
</dbReference>
<keyword evidence="2" id="KW-1185">Reference proteome</keyword>
<proteinExistence type="predicted"/>
<dbReference type="Gene3D" id="3.80.10.10">
    <property type="entry name" value="Ribonuclease Inhibitor"/>
    <property type="match status" value="1"/>
</dbReference>
<accession>A0A8B8D7L6</accession>
<dbReference type="Gene3D" id="1.20.1280.50">
    <property type="match status" value="1"/>
</dbReference>
<name>A0A8B8D7L6_CRAVI</name>
<evidence type="ECO:0000313" key="3">
    <source>
        <dbReference type="RefSeq" id="XP_022324118.1"/>
    </source>
</evidence>
<protein>
    <submittedName>
        <fullName evidence="3">F-box/LRR-repeat protein 21-like isoform X1</fullName>
    </submittedName>
</protein>
<dbReference type="SUPFAM" id="SSF52047">
    <property type="entry name" value="RNI-like"/>
    <property type="match status" value="1"/>
</dbReference>
<evidence type="ECO:0000259" key="1">
    <source>
        <dbReference type="PROSITE" id="PS50181"/>
    </source>
</evidence>
<gene>
    <name evidence="3" type="primary">LOC111125011</name>
</gene>
<dbReference type="PROSITE" id="PS50181">
    <property type="entry name" value="FBOX"/>
    <property type="match status" value="1"/>
</dbReference>